<reference evidence="2" key="1">
    <citation type="submission" date="2019-05" db="EMBL/GenBank/DDBJ databases">
        <title>Annotation for the trematode Paragonimus heterotremus.</title>
        <authorList>
            <person name="Choi Y.-J."/>
        </authorList>
    </citation>
    <scope>NUCLEOTIDE SEQUENCE</scope>
    <source>
        <strain evidence="2">LC</strain>
    </source>
</reference>
<dbReference type="Gene3D" id="3.40.50.410">
    <property type="entry name" value="von Willebrand factor, type A domain"/>
    <property type="match status" value="1"/>
</dbReference>
<proteinExistence type="predicted"/>
<comment type="caution">
    <text evidence="2">The sequence shown here is derived from an EMBL/GenBank/DDBJ whole genome shotgun (WGS) entry which is preliminary data.</text>
</comment>
<dbReference type="AlphaFoldDB" id="A0A8J4SZI6"/>
<organism evidence="2 3">
    <name type="scientific">Paragonimus heterotremus</name>
    <dbReference type="NCBI Taxonomy" id="100268"/>
    <lineage>
        <taxon>Eukaryota</taxon>
        <taxon>Metazoa</taxon>
        <taxon>Spiralia</taxon>
        <taxon>Lophotrochozoa</taxon>
        <taxon>Platyhelminthes</taxon>
        <taxon>Trematoda</taxon>
        <taxon>Digenea</taxon>
        <taxon>Plagiorchiida</taxon>
        <taxon>Troglotremata</taxon>
        <taxon>Troglotrematidae</taxon>
        <taxon>Paragonimus</taxon>
    </lineage>
</organism>
<dbReference type="Proteomes" id="UP000748531">
    <property type="component" value="Unassembled WGS sequence"/>
</dbReference>
<evidence type="ECO:0000313" key="2">
    <source>
        <dbReference type="EMBL" id="KAF5400610.1"/>
    </source>
</evidence>
<evidence type="ECO:0000259" key="1">
    <source>
        <dbReference type="SMART" id="SM00327"/>
    </source>
</evidence>
<gene>
    <name evidence="2" type="ORF">PHET_06135</name>
</gene>
<dbReference type="PANTHER" id="PTHR46785">
    <property type="entry name" value="VON WILLEBRAND FACTOR A DOMAIN-CONTAINING PROTEIN 3B"/>
    <property type="match status" value="1"/>
</dbReference>
<dbReference type="InterPro" id="IPR036465">
    <property type="entry name" value="vWFA_dom_sf"/>
</dbReference>
<dbReference type="CDD" id="cd00198">
    <property type="entry name" value="vWFA"/>
    <property type="match status" value="1"/>
</dbReference>
<name>A0A8J4SZI6_9TREM</name>
<dbReference type="SMART" id="SM00327">
    <property type="entry name" value="VWA"/>
    <property type="match status" value="1"/>
</dbReference>
<evidence type="ECO:0000313" key="3">
    <source>
        <dbReference type="Proteomes" id="UP000748531"/>
    </source>
</evidence>
<dbReference type="EMBL" id="LUCH01003056">
    <property type="protein sequence ID" value="KAF5400610.1"/>
    <property type="molecule type" value="Genomic_DNA"/>
</dbReference>
<feature type="domain" description="VWFA" evidence="1">
    <location>
        <begin position="583"/>
        <end position="751"/>
    </location>
</feature>
<protein>
    <submittedName>
        <fullName evidence="2">von Willebrand factor A domain-containing protein 3B</fullName>
    </submittedName>
</protein>
<dbReference type="Pfam" id="PF13768">
    <property type="entry name" value="VWA_3"/>
    <property type="match status" value="1"/>
</dbReference>
<dbReference type="InterPro" id="IPR002035">
    <property type="entry name" value="VWF_A"/>
</dbReference>
<keyword evidence="3" id="KW-1185">Reference proteome</keyword>
<accession>A0A8J4SZI6</accession>
<dbReference type="SUPFAM" id="SSF53300">
    <property type="entry name" value="vWA-like"/>
    <property type="match status" value="1"/>
</dbReference>
<dbReference type="OrthoDB" id="10021393at2759"/>
<dbReference type="PANTHER" id="PTHR46785:SF1">
    <property type="entry name" value="VON WILLEBRAND FACTOR A DOMAIN-CONTAINING PROTEIN 3B"/>
    <property type="match status" value="1"/>
</dbReference>
<sequence length="1148" mass="131668">MVSMREKTELSIEGSRNVSKIASFICSKNINVPVKHTAVRKNFDAQHWGVSTLDPSIIKLVGSRTWLSVFGLKVQHLKRYEVLKDIGFIVKEAFVPILGKYVKSSYSDGIFPRTRGSRSSKTYNIIANEGYLKQIENRLSSAVNLYRSRLEWLNTGSRNIFGVLQEHAVTVLIDIKNLSPRAFENFINVVKCFVADQVQRISQFNFIRCAEKPEWFSPVLVEVTDENIGKVCNWLEHLDLLTNLTSSCTSECLSMVNSTNQNHEAVYLIAEGDSCTFTPELLREQALNMRHPLHIVSYECNDVSSLNYMASLCRHTGGRFHAYQNTVRLPEYSATHWDPEQNQAGINICELEYGGWPISLPQREDCVLVFEELEEARTTLEQIQQILKDVENIPRQCATVEQSMDGETLYQPAPLKNTCGKREEHMSSKDWLERHSLKSQHLGLYETLANVSFKHCDGVVDLLKPPTGEMNLNGDELLSTDGWDSHYFNKDGKREKNYSPESSQPAAIVHPKLINARYCDKFVHVLWKDGSLVHVQVTPQLYQLYSRRVKATLTAIQRRIDWLCEGSRELFGTITEDEASVFVQSVCVLIDTSISMLPCLEFVKHKLLTLVQEQLKQKSLVNFVAFGSTVKPWSDSLRTTTGINLNATADWIKNLSCSGTTNTLAALQFALACKRTQGIYLLSDGRPDQDPRTVLLKMHLINRIPIHTVSFNCADKKANQFLFDLAKESGGRFHYFSDTSKHPASADQWESEDLRLLREEYQYGLDCLEKMAQLCDECQRLAWKSIKPLTVELDDNVVKKKTKRPARSMSVYTNVRQNSNDSILGSDQTLMDNSQTASLHRSTQSLKQKPNIAAFIKYPEIIESKPKKSTGSKSPFGCRSRREDDYDPYYAFVKSLQQNHAQNEDFILFETKEVLDRQSERYHEQVKAQLTTKLAERKSKLKTEQNNTEPITIPNWIARYGLRAQELRLLDLLAPIAVRLRPSYVPALKKHVYSKVLRQSLPLAFISPTKPTRKPTIRLINPLAIDYVSYEKSLTAALAKIEKKLVEVVVQYLEEDAIKDLRRRLHLEKYSKWWMHVCWYQHREEILRTLELANWPFPKEDFICLTRELDEGANHLSLALKIREYPNPIRRRSIRSACGHIIQNCVQK</sequence>